<dbReference type="NCBIfam" id="TIGR01643">
    <property type="entry name" value="YD_repeat_2x"/>
    <property type="match status" value="29"/>
</dbReference>
<dbReference type="EMBL" id="CACRUH010000021">
    <property type="protein sequence ID" value="VYU09933.1"/>
    <property type="molecule type" value="Genomic_DNA"/>
</dbReference>
<dbReference type="Gene3D" id="2.180.10.10">
    <property type="entry name" value="RHS repeat-associated core"/>
    <property type="match status" value="7"/>
</dbReference>
<evidence type="ECO:0000259" key="3">
    <source>
        <dbReference type="Pfam" id="PF20148"/>
    </source>
</evidence>
<dbReference type="InterPro" id="IPR022385">
    <property type="entry name" value="Rhs_assc_core"/>
</dbReference>
<dbReference type="SUPFAM" id="SSF69304">
    <property type="entry name" value="Tricorn protease N-terminal domain"/>
    <property type="match status" value="1"/>
</dbReference>
<evidence type="ECO:0000313" key="5">
    <source>
        <dbReference type="EMBL" id="VYU09933.1"/>
    </source>
</evidence>
<sequence length="3147" mass="349420">MNRKYKRLYGQFSRRFLSFLLIFTMVAPDMMPMVSYAAEYLNNQPRYVNFERPEKLSIEDLELASDSDATKEETKTQNDSGADNSKDISEVKPATPSNADLREPENFYEPLEIEEPEGRLVQFNDNFRTYEVGERSYVTVMGGYSGLYKDEDGKISRVDNTLVSSETKIQMERSAAYILEGDDPSGMEEDSALFYEEESEEIPSVYKNASGAIDVTIPSKPTSSRGIKVALASSSDAIEMIPSGGIFKKSAAAGNAIRYNNVYPGIDIQYTLRGDTVKEDIILLEPTDQNTFSYEVRTSGLKAAQSGKNIIFYRTSRKSPVFLLEAPYMIDAAGETSTDLSMKLGRGSNGSYEISVTADKKWLDAEERQYPVRIDPATAVPSNEFIFAMASQGQPNAIFNWDGNAYVGYADSNLKNCRQYVAFNENDCESITSMLQDANAVCSSAIFTVTARTNNSSNANVFTVGTPTVGWDAHKINWNGAPPFTETGIRQSAPGENMAMDFDITETMNSWITGKTPQAGFVIKADQEPGADTPQELRVPGEILYNRKDAMGPKITVEWEGDNPGGNPEDYPVADTTITVTPSVRKTDIEGGSATGVLAHGKTTGDAEVTWELIDTSTGENVTGSKATGEDTVLYPKFDLAGLEHDFTVIPKSNWQSDGIDLESLKTNTVYQFKAEAEAEIKDESGEPAGETEKSGEKLSDTFLIYHVQQDDLVQRIARHYKVNPNTIAKDNHIYLNQLTEMDTYLFIRNPDPDAGEYNFENLTPWEELVLSGLLQGAGVYCSFGFEPVNLNTGNFYMSQTDALLTELGGDFEVQRAYNSLLPDNRSEFGRGWSGSFGEHLTMLPDGRILYRQNDGAMLPFTREDDIYKGPEGYDLVLKPLDSFDVVLPEIPKPPVATASEASYAAEKPMLLADDETANDENETEPGTPEEPENPEDSENSGNSKPSVAGWELSYLDGSSLLFDNAGFLHYKKDRKGNTTTYTYDNDYRLTEVRTASGKIFDVEMDDHDRITSITLPDGEAVSYEYDEDGRLISVTDPEGGIRRYEYDDENRMTAWYDENGNRVIQNTYDDENRVISQVDASGNTAALEYFDDHTITTDNKGNRTVYWFDEQKRTTKIVYPDGSSIAREYDASGHLASETDELGVTTSYAYDDNGNVLTITREDGSQASYTYNEQNQPLTATDYEGNTTSFIYDEQGNLLSMTDAEGNTVSWSYDEVNRMISMTDGNGGTSTYTYDGAVPVSYTDGEGNTYTFTYDEMNRQLTAGDPLGSSEVFVYDRKGRRVSETAKDGGTTSYEFDPAGCVLSITDAMGVKTDFTYDRMYNILSGTDAMGNTLTYEYDENYNKVRETDAKGNITSYAYDSRDRLIKVTDALGNDMTYTLDGKGHTTAATDRLGNTVKAGYHKLLGVPVTMEDALGNTVYYRYDRNGNVKKTIYPDGSEVSYTYDRAGHIVSTTAQNGLVTAMSYDGNGNIIRITDDETRVYTFEYDRSNRLVRSVDPLGGVTEYTYDAAGNQTGTTDGNGHNTEYAYDAAGRLKEITDALGQTTGSDYDLNGRTLKTTDALGNSSTYHYDVLGQMRAVTDAAGSVTAMDYDSLGNVLKMTDALKGETSMEYDALSRTVKMTDAMSGAYAYEYDAEGNLISMTMPDGDKVSMEYDAKGQMSASTDEAGVETTYEYDSMGRIVKASDNTGNTMVYEYDLAGNLIKQTDTIGRAAVYEYDKFNRLIRATGTDGAATEYEYDALDRLIRVTEADGTATSYEYDKVGNVIGITEPGEAVYTYAYDAINRITGKVDPLGAATAFAYDANGNLTEATDGNGVKNAYSYDVLNRMTALQDGNGNSTGYEYDELSRLLSITTPEGSKQEYRYDALSRMTKAKDANGLITEYQYDVMGNLVKEISPKGAETSYTYDKHDELTSITDAMGNVTAYEVDLNRMVTKMTQKNGGEYAYTYDAVHRLTGITTPLGLNRRFTYDNGDNITKDTDSLGRTTVFEYDIMHRMTKAVNAKGGVETYEYDIRGNLNAVTNAMGHKNTYVYDLIDQMKESVDPEGKATKFTYDMVGNVTSVTRPGDRTTSYAYDNNYNITALTDPKGYIYRNTYDKDNRQITAADPLNQTQSVTYDAGSRITALTDKMGLSQEFTYDNHGNVTAAKATDGLITHFQYDILDRLTMVTDPMGNDTLYAYDVMGNITAMTNAEKNVTKYAYDLEGNMTSLTSPMGRKEQFAYDAGGRMTERMTAKGDTIRYDYDVLNGLVEKTYEDQNGAEADHPVQMGYNVMGQRISMEDITGESSYTYDALGRLKTAANGSGKTVEYFYDEADNLQKILYPDGYAVVYTYDKNDNITKIVDRDGRETFYSYDPLNRLTRVKRADGSTSTYTYNARDQIVEAENLCSCGFLISDYQYMYNDAGLITNETAKECLFASNKDFGHKGGPDGECVHVSDNPWQNQNPEWQTTKRTFRYDDNGQLIECKEDKGMFDKTTYTYEYDSVGNRTMAKKQKAFTYANPDKTTYTYNADNQMVSAVVCEGNLTKRYTYKYDANGNLTQECLMNYAETTYQYDTENRLKAVKDGQKLLMAAAYDGDGNRTFQLNYNPEAECGYGKNVSGEIFMPENHENEDGSLTAEGDLFSYICSATGRAYDLTEYVNDTNRQYTEVLTAYTVNSGATESYSYKGRQRLSRNNIWTEARGVDHNETSYYLYDGRGSVTANTWYNGMVTSVYQYDPYGKVTLGSTEHTDFYGYNAESYNPNTGLEYLRARYYNADKGRFFQEDTYLGDITDPLTLNRYAYTKNSPLNYVDPSGHKISSLGDFVSFVQNKATEFRDKASSYIYEKATGALKGMLEWAKESCETLDCELVTVAYNILLGAGFALVENALNIIFSMKELGSQWDSSDSDYYQKLMEDWVLENGVTDTTYFYLGQLVSDALQTYFAVKAIPKLLTKIGPALTKLAGILGGGSGGGMVPALVGVGEYASQIGMSAEIAETLVNEFGAAVAGVLIVFADITGIGHDAGKFVEALTKGDSKTTTAADWEGKTDELAKTSPIEIPEDATVKIQHKAGGYDQISYKWSDNTYKYEARWHTRTPNAPEGSPNSWVIERTTPGTPTGQQRVQNMYTPGVNNDWTPRWQWDAAVDAYNKGITTPFQDAILNAGHIDAP</sequence>
<dbReference type="Pfam" id="PF20148">
    <property type="entry name" value="DUF6531"/>
    <property type="match status" value="1"/>
</dbReference>
<name>A0A6N3CA93_9FIRM</name>
<protein>
    <submittedName>
        <fullName evidence="5">Deoxyribonuclease RhsC</fullName>
        <ecNumber evidence="5">3.1.-.-</ecNumber>
    </submittedName>
</protein>
<dbReference type="InterPro" id="IPR056823">
    <property type="entry name" value="TEN-like_YD-shell"/>
</dbReference>
<feature type="domain" description="Teneurin-like YD-shell" evidence="4">
    <location>
        <begin position="2264"/>
        <end position="2379"/>
    </location>
</feature>
<feature type="region of interest" description="Disordered" evidence="2">
    <location>
        <begin position="62"/>
        <end position="113"/>
    </location>
</feature>
<dbReference type="InterPro" id="IPR050708">
    <property type="entry name" value="T6SS_VgrG/RHS"/>
</dbReference>
<dbReference type="PANTHER" id="PTHR32305:SF15">
    <property type="entry name" value="PROTEIN RHSA-RELATED"/>
    <property type="match status" value="1"/>
</dbReference>
<evidence type="ECO:0000259" key="4">
    <source>
        <dbReference type="Pfam" id="PF25023"/>
    </source>
</evidence>
<feature type="domain" description="DUF6531" evidence="3">
    <location>
        <begin position="787"/>
        <end position="861"/>
    </location>
</feature>
<feature type="domain" description="Teneurin-like YD-shell" evidence="4">
    <location>
        <begin position="1189"/>
        <end position="1407"/>
    </location>
</feature>
<feature type="domain" description="Teneurin-like YD-shell" evidence="4">
    <location>
        <begin position="2448"/>
        <end position="2786"/>
    </location>
</feature>
<dbReference type="NCBIfam" id="NF033679">
    <property type="entry name" value="DNRLRE_dom"/>
    <property type="match status" value="1"/>
</dbReference>
<feature type="region of interest" description="Disordered" evidence="2">
    <location>
        <begin position="916"/>
        <end position="946"/>
    </location>
</feature>
<feature type="domain" description="Teneurin-like YD-shell" evidence="4">
    <location>
        <begin position="1564"/>
        <end position="1693"/>
    </location>
</feature>
<dbReference type="Pfam" id="PF25023">
    <property type="entry name" value="TEN_YD-shell"/>
    <property type="match status" value="6"/>
</dbReference>
<gene>
    <name evidence="5" type="primary">rhsC</name>
    <name evidence="5" type="ORF">CHLFYP18_06338</name>
</gene>
<accession>A0A6N3CA93</accession>
<dbReference type="InterPro" id="IPR045351">
    <property type="entry name" value="DUF6531"/>
</dbReference>
<dbReference type="RefSeq" id="WP_320951753.1">
    <property type="nucleotide sequence ID" value="NZ_CACRUH010000021.1"/>
</dbReference>
<feature type="domain" description="Teneurin-like YD-shell" evidence="4">
    <location>
        <begin position="2094"/>
        <end position="2251"/>
    </location>
</feature>
<dbReference type="EC" id="3.1.-.-" evidence="5"/>
<organism evidence="5">
    <name type="scientific">Hungatella hathewayi</name>
    <dbReference type="NCBI Taxonomy" id="154046"/>
    <lineage>
        <taxon>Bacteria</taxon>
        <taxon>Bacillati</taxon>
        <taxon>Bacillota</taxon>
        <taxon>Clostridia</taxon>
        <taxon>Lachnospirales</taxon>
        <taxon>Lachnospiraceae</taxon>
        <taxon>Hungatella</taxon>
    </lineage>
</organism>
<evidence type="ECO:0000256" key="1">
    <source>
        <dbReference type="ARBA" id="ARBA00022737"/>
    </source>
</evidence>
<feature type="compositionally biased region" description="Acidic residues" evidence="2">
    <location>
        <begin position="916"/>
        <end position="939"/>
    </location>
</feature>
<proteinExistence type="predicted"/>
<dbReference type="SUPFAM" id="SSF63829">
    <property type="entry name" value="Calcium-dependent phosphotriesterase"/>
    <property type="match status" value="1"/>
</dbReference>
<dbReference type="NCBIfam" id="TIGR03696">
    <property type="entry name" value="Rhs_assc_core"/>
    <property type="match status" value="1"/>
</dbReference>
<dbReference type="GO" id="GO:0016787">
    <property type="term" value="F:hydrolase activity"/>
    <property type="evidence" value="ECO:0007669"/>
    <property type="project" value="UniProtKB-KW"/>
</dbReference>
<dbReference type="InterPro" id="IPR006530">
    <property type="entry name" value="YD"/>
</dbReference>
<keyword evidence="1" id="KW-0677">Repeat</keyword>
<evidence type="ECO:0000256" key="2">
    <source>
        <dbReference type="SAM" id="MobiDB-lite"/>
    </source>
</evidence>
<feature type="domain" description="Teneurin-like YD-shell" evidence="4">
    <location>
        <begin position="1799"/>
        <end position="1922"/>
    </location>
</feature>
<dbReference type="PANTHER" id="PTHR32305">
    <property type="match status" value="1"/>
</dbReference>
<keyword evidence="5" id="KW-0378">Hydrolase</keyword>
<dbReference type="Pfam" id="PF05593">
    <property type="entry name" value="RHS_repeat"/>
    <property type="match status" value="9"/>
</dbReference>
<dbReference type="Gene3D" id="3.90.930.1">
    <property type="match status" value="2"/>
</dbReference>
<dbReference type="InterPro" id="IPR031325">
    <property type="entry name" value="RHS_repeat"/>
</dbReference>
<reference evidence="5" key="1">
    <citation type="submission" date="2019-11" db="EMBL/GenBank/DDBJ databases">
        <authorList>
            <person name="Feng L."/>
        </authorList>
    </citation>
    <scope>NUCLEOTIDE SEQUENCE</scope>
    <source>
        <strain evidence="5">ChathewayiLFYP18</strain>
    </source>
</reference>